<proteinExistence type="predicted"/>
<protein>
    <submittedName>
        <fullName evidence="1">Uncharacterized protein</fullName>
    </submittedName>
</protein>
<comment type="caution">
    <text evidence="1">The sequence shown here is derived from an EMBL/GenBank/DDBJ whole genome shotgun (WGS) entry which is preliminary data.</text>
</comment>
<sequence>MRYRRDVVARLVKILGPIVILPGSTPGGGELSILSSNANWVLGLVPNPDKTLPGEVDRCLTGHRGMIHDFTYTRELRYSGPRTAALHETSQSAPSATGGILTFQKIELPTT</sequence>
<reference evidence="1" key="1">
    <citation type="submission" date="2019-12" db="EMBL/GenBank/DDBJ databases">
        <title>Genome sequencing and annotation of Brassica cretica.</title>
        <authorList>
            <person name="Studholme D.J."/>
            <person name="Sarris P."/>
        </authorList>
    </citation>
    <scope>NUCLEOTIDE SEQUENCE</scope>
    <source>
        <strain evidence="1">PFS-109/04</strain>
        <tissue evidence="1">Leaf</tissue>
    </source>
</reference>
<dbReference type="EMBL" id="QGKX02002183">
    <property type="protein sequence ID" value="KAF3486787.1"/>
    <property type="molecule type" value="Genomic_DNA"/>
</dbReference>
<organism evidence="1 2">
    <name type="scientific">Brassica cretica</name>
    <name type="common">Mustard</name>
    <dbReference type="NCBI Taxonomy" id="69181"/>
    <lineage>
        <taxon>Eukaryota</taxon>
        <taxon>Viridiplantae</taxon>
        <taxon>Streptophyta</taxon>
        <taxon>Embryophyta</taxon>
        <taxon>Tracheophyta</taxon>
        <taxon>Spermatophyta</taxon>
        <taxon>Magnoliopsida</taxon>
        <taxon>eudicotyledons</taxon>
        <taxon>Gunneridae</taxon>
        <taxon>Pentapetalae</taxon>
        <taxon>rosids</taxon>
        <taxon>malvids</taxon>
        <taxon>Brassicales</taxon>
        <taxon>Brassicaceae</taxon>
        <taxon>Brassiceae</taxon>
        <taxon>Brassica</taxon>
    </lineage>
</organism>
<dbReference type="Proteomes" id="UP000712600">
    <property type="component" value="Unassembled WGS sequence"/>
</dbReference>
<evidence type="ECO:0000313" key="2">
    <source>
        <dbReference type="Proteomes" id="UP000712600"/>
    </source>
</evidence>
<name>A0A8S9N0G9_BRACR</name>
<dbReference type="AlphaFoldDB" id="A0A8S9N0G9"/>
<accession>A0A8S9N0G9</accession>
<gene>
    <name evidence="1" type="ORF">F2Q69_00054728</name>
</gene>
<evidence type="ECO:0000313" key="1">
    <source>
        <dbReference type="EMBL" id="KAF3486787.1"/>
    </source>
</evidence>